<reference evidence="1" key="1">
    <citation type="submission" date="2012-02" db="EMBL/GenBank/DDBJ databases">
        <title>The complete genome of Solitalea canadensis DSM 3403.</title>
        <authorList>
            <consortium name="US DOE Joint Genome Institute (JGI-PGF)"/>
            <person name="Lucas S."/>
            <person name="Copeland A."/>
            <person name="Lapidus A."/>
            <person name="Glavina del Rio T."/>
            <person name="Dalin E."/>
            <person name="Tice H."/>
            <person name="Bruce D."/>
            <person name="Goodwin L."/>
            <person name="Pitluck S."/>
            <person name="Peters L."/>
            <person name="Ovchinnikova G."/>
            <person name="Lu M."/>
            <person name="Kyrpides N."/>
            <person name="Mavromatis K."/>
            <person name="Ivanova N."/>
            <person name="Brettin T."/>
            <person name="Detter J.C."/>
            <person name="Han C."/>
            <person name="Larimer F."/>
            <person name="Land M."/>
            <person name="Hauser L."/>
            <person name="Markowitz V."/>
            <person name="Cheng J.-F."/>
            <person name="Hugenholtz P."/>
            <person name="Woyke T."/>
            <person name="Wu D."/>
            <person name="Spring S."/>
            <person name="Schroeder M."/>
            <person name="Kopitz M."/>
            <person name="Brambilla E."/>
            <person name="Klenk H.-P."/>
            <person name="Eisen J.A."/>
        </authorList>
    </citation>
    <scope>NUCLEOTIDE SEQUENCE</scope>
    <source>
        <strain evidence="1">DSM 3403</strain>
    </source>
</reference>
<dbReference type="InterPro" id="IPR036736">
    <property type="entry name" value="ACP-like_sf"/>
</dbReference>
<name>H8KVU9_SOLCM</name>
<dbReference type="AlphaFoldDB" id="H8KVU9"/>
<organism evidence="1 2">
    <name type="scientific">Solitalea canadensis (strain ATCC 29591 / DSM 3403 / JCM 21819 / LMG 8368 / NBRC 15130 / NCIMB 12057 / USAM 9D)</name>
    <name type="common">Flexibacter canadensis</name>
    <dbReference type="NCBI Taxonomy" id="929556"/>
    <lineage>
        <taxon>Bacteria</taxon>
        <taxon>Pseudomonadati</taxon>
        <taxon>Bacteroidota</taxon>
        <taxon>Sphingobacteriia</taxon>
        <taxon>Sphingobacteriales</taxon>
        <taxon>Sphingobacteriaceae</taxon>
        <taxon>Solitalea</taxon>
    </lineage>
</organism>
<dbReference type="SUPFAM" id="SSF47336">
    <property type="entry name" value="ACP-like"/>
    <property type="match status" value="1"/>
</dbReference>
<sequence>MNNSEKLLNVFSNALGIRKDKVNDQLAYQTFPQWDSISHMVLITELEDAFEIQLNDKDVLQMDTYSNVKSQLQKYNISFD</sequence>
<dbReference type="Gene3D" id="1.10.1200.10">
    <property type="entry name" value="ACP-like"/>
    <property type="match status" value="1"/>
</dbReference>
<dbReference type="Proteomes" id="UP000007590">
    <property type="component" value="Chromosome"/>
</dbReference>
<evidence type="ECO:0000313" key="1">
    <source>
        <dbReference type="EMBL" id="AFD06722.1"/>
    </source>
</evidence>
<dbReference type="KEGG" id="scn:Solca_1656"/>
<dbReference type="EMBL" id="CP003349">
    <property type="protein sequence ID" value="AFD06722.1"/>
    <property type="molecule type" value="Genomic_DNA"/>
</dbReference>
<proteinExistence type="predicted"/>
<protein>
    <recommendedName>
        <fullName evidence="3">Acyl carrier protein</fullName>
    </recommendedName>
</protein>
<gene>
    <name evidence="1" type="ordered locus">Solca_1656</name>
</gene>
<dbReference type="HOGENOM" id="CLU_108696_20_1_10"/>
<evidence type="ECO:0008006" key="3">
    <source>
        <dbReference type="Google" id="ProtNLM"/>
    </source>
</evidence>
<dbReference type="STRING" id="929556.Solca_1656"/>
<dbReference type="RefSeq" id="WP_014679949.1">
    <property type="nucleotide sequence ID" value="NC_017770.1"/>
</dbReference>
<dbReference type="OrthoDB" id="5326335at2"/>
<dbReference type="eggNOG" id="COG0236">
    <property type="taxonomic scope" value="Bacteria"/>
</dbReference>
<evidence type="ECO:0000313" key="2">
    <source>
        <dbReference type="Proteomes" id="UP000007590"/>
    </source>
</evidence>
<keyword evidence="2" id="KW-1185">Reference proteome</keyword>
<accession>H8KVU9</accession>